<feature type="region of interest" description="Disordered" evidence="1">
    <location>
        <begin position="135"/>
        <end position="170"/>
    </location>
</feature>
<organism evidence="2 3">
    <name type="scientific">Ostreobium quekettii</name>
    <dbReference type="NCBI Taxonomy" id="121088"/>
    <lineage>
        <taxon>Eukaryota</taxon>
        <taxon>Viridiplantae</taxon>
        <taxon>Chlorophyta</taxon>
        <taxon>core chlorophytes</taxon>
        <taxon>Ulvophyceae</taxon>
        <taxon>TCBD clade</taxon>
        <taxon>Bryopsidales</taxon>
        <taxon>Ostreobineae</taxon>
        <taxon>Ostreobiaceae</taxon>
        <taxon>Ostreobium</taxon>
    </lineage>
</organism>
<feature type="compositionally biased region" description="Gly residues" evidence="1">
    <location>
        <begin position="154"/>
        <end position="164"/>
    </location>
</feature>
<dbReference type="EMBL" id="CAJHUC010002932">
    <property type="protein sequence ID" value="CAD7704599.1"/>
    <property type="molecule type" value="Genomic_DNA"/>
</dbReference>
<feature type="compositionally biased region" description="Basic and acidic residues" evidence="1">
    <location>
        <begin position="290"/>
        <end position="303"/>
    </location>
</feature>
<comment type="caution">
    <text evidence="2">The sequence shown here is derived from an EMBL/GenBank/DDBJ whole genome shotgun (WGS) entry which is preliminary data.</text>
</comment>
<feature type="compositionally biased region" description="Basic and acidic residues" evidence="1">
    <location>
        <begin position="58"/>
        <end position="69"/>
    </location>
</feature>
<evidence type="ECO:0000313" key="2">
    <source>
        <dbReference type="EMBL" id="CAD7704599.1"/>
    </source>
</evidence>
<sequence>MPPAGPRRKTARALQAKGGQAASAMSCQSSQNRWSVGPGGRDRKRGRAPGPEATLRPDMADLNRRDPSHKMASSAAGQSVTSMRSTFDTLRRDPIGSETAEGSWQQGCGSVALVPWRLAAAPESGALEGSARAHRAGGDAWGSDSIGQRAPGATGAGRSGGKGGARAPHLASAGSLSGVECLSVSVAQPSLGNRARVTDHHCHDSASFDPDDRVAPVERSEASINIAAWAPPAARRPTVVSRRCGARRRAAARSGRSGRRAIDEALGALQWEASQARARSSGVGRTGGDAAERDDANSRDPVDRVSQCLALPGGPPEAGDAKDRPETSGTSSRGAGVPMACMAGASCAGQGASRGGEEATGSEGGIALGARRGWERGGVGDSDGEQGENSGLPKDAFAGEYYSSEDEYVPPRHPRWCDAEE</sequence>
<feature type="compositionally biased region" description="Polar residues" evidence="1">
    <location>
        <begin position="75"/>
        <end position="85"/>
    </location>
</feature>
<proteinExistence type="predicted"/>
<protein>
    <submittedName>
        <fullName evidence="2">Uncharacterized protein</fullName>
    </submittedName>
</protein>
<feature type="region of interest" description="Disordered" evidence="1">
    <location>
        <begin position="1"/>
        <end position="85"/>
    </location>
</feature>
<feature type="compositionally biased region" description="Low complexity" evidence="1">
    <location>
        <begin position="20"/>
        <end position="31"/>
    </location>
</feature>
<evidence type="ECO:0000256" key="1">
    <source>
        <dbReference type="SAM" id="MobiDB-lite"/>
    </source>
</evidence>
<keyword evidence="3" id="KW-1185">Reference proteome</keyword>
<dbReference type="Proteomes" id="UP000708148">
    <property type="component" value="Unassembled WGS sequence"/>
</dbReference>
<name>A0A8S1JBZ8_9CHLO</name>
<accession>A0A8S1JBZ8</accession>
<dbReference type="AlphaFoldDB" id="A0A8S1JBZ8"/>
<feature type="region of interest" description="Disordered" evidence="1">
    <location>
        <begin position="273"/>
        <end position="421"/>
    </location>
</feature>
<reference evidence="2" key="1">
    <citation type="submission" date="2020-12" db="EMBL/GenBank/DDBJ databases">
        <authorList>
            <person name="Iha C."/>
        </authorList>
    </citation>
    <scope>NUCLEOTIDE SEQUENCE</scope>
</reference>
<evidence type="ECO:0000313" key="3">
    <source>
        <dbReference type="Proteomes" id="UP000708148"/>
    </source>
</evidence>
<gene>
    <name evidence="2" type="ORF">OSTQU699_LOCUS9954</name>
</gene>
<feature type="compositionally biased region" description="Basic residues" evidence="1">
    <location>
        <begin position="1"/>
        <end position="11"/>
    </location>
</feature>